<evidence type="ECO:0000313" key="1">
    <source>
        <dbReference type="EMBL" id="MDF4024674.1"/>
    </source>
</evidence>
<dbReference type="Proteomes" id="UP001528850">
    <property type="component" value="Unassembled WGS sequence"/>
</dbReference>
<comment type="caution">
    <text evidence="1">The sequence shown here is derived from an EMBL/GenBank/DDBJ whole genome shotgun (WGS) entry which is preliminary data.</text>
</comment>
<protein>
    <submittedName>
        <fullName evidence="1">Uncharacterized protein</fullName>
    </submittedName>
</protein>
<accession>A0ABT6B9N4</accession>
<organism evidence="1 2">
    <name type="scientific">Luteibacter sahnii</name>
    <dbReference type="NCBI Taxonomy" id="3021977"/>
    <lineage>
        <taxon>Bacteria</taxon>
        <taxon>Pseudomonadati</taxon>
        <taxon>Pseudomonadota</taxon>
        <taxon>Gammaproteobacteria</taxon>
        <taxon>Lysobacterales</taxon>
        <taxon>Rhodanobacteraceae</taxon>
        <taxon>Luteibacter</taxon>
    </lineage>
</organism>
<proteinExistence type="predicted"/>
<keyword evidence="2" id="KW-1185">Reference proteome</keyword>
<reference evidence="1 2" key="1">
    <citation type="journal article" date="2024" name="Curr. Microbiol.">
        <title>Luteibacter sahnii sp. nov., A Novel Yellow-Colored Xanthomonadin Pigment Producing Probiotic Bacterium from Healthy Rice Seed Microbiome.</title>
        <authorList>
            <person name="Jaiswal G."/>
            <person name="Rana R."/>
            <person name="Nayak P.K."/>
            <person name="Chouhan R."/>
            <person name="Gandhi S.G."/>
            <person name="Patel H.K."/>
            <person name="Patil P.B."/>
        </authorList>
    </citation>
    <scope>NUCLEOTIDE SEQUENCE [LARGE SCALE GENOMIC DNA]</scope>
    <source>
        <strain evidence="1 2">PPL201</strain>
    </source>
</reference>
<name>A0ABT6B9N4_9GAMM</name>
<evidence type="ECO:0000313" key="2">
    <source>
        <dbReference type="Proteomes" id="UP001528850"/>
    </source>
</evidence>
<dbReference type="EMBL" id="JARJJS010000001">
    <property type="protein sequence ID" value="MDF4024674.1"/>
    <property type="molecule type" value="Genomic_DNA"/>
</dbReference>
<sequence>MSTWDESRILALAELSLEGSAMNEAALAGDLDESRFRAALIAAKADECGLATIATAARHVERLLGIAGSEPNAGYGHAMLQLANVISRDPGFVPL</sequence>
<gene>
    <name evidence="1" type="ORF">P3W24_06845</name>
</gene>